<gene>
    <name evidence="1" type="ORF">WISP_111578</name>
</gene>
<protein>
    <submittedName>
        <fullName evidence="1">Uncharacterized protein</fullName>
    </submittedName>
</protein>
<name>A0ABQ9D0L9_9PASS</name>
<keyword evidence="2" id="KW-1185">Reference proteome</keyword>
<dbReference type="Proteomes" id="UP001145742">
    <property type="component" value="Unassembled WGS sequence"/>
</dbReference>
<evidence type="ECO:0000313" key="2">
    <source>
        <dbReference type="Proteomes" id="UP001145742"/>
    </source>
</evidence>
<organism evidence="1 2">
    <name type="scientific">Willisornis vidua</name>
    <name type="common">Xingu scale-backed antbird</name>
    <dbReference type="NCBI Taxonomy" id="1566151"/>
    <lineage>
        <taxon>Eukaryota</taxon>
        <taxon>Metazoa</taxon>
        <taxon>Chordata</taxon>
        <taxon>Craniata</taxon>
        <taxon>Vertebrata</taxon>
        <taxon>Euteleostomi</taxon>
        <taxon>Archelosauria</taxon>
        <taxon>Archosauria</taxon>
        <taxon>Dinosauria</taxon>
        <taxon>Saurischia</taxon>
        <taxon>Theropoda</taxon>
        <taxon>Coelurosauria</taxon>
        <taxon>Aves</taxon>
        <taxon>Neognathae</taxon>
        <taxon>Neoaves</taxon>
        <taxon>Telluraves</taxon>
        <taxon>Australaves</taxon>
        <taxon>Passeriformes</taxon>
        <taxon>Thamnophilidae</taxon>
        <taxon>Willisornis</taxon>
    </lineage>
</organism>
<proteinExistence type="predicted"/>
<reference evidence="1" key="1">
    <citation type="submission" date="2019-10" db="EMBL/GenBank/DDBJ databases">
        <authorList>
            <person name="Soares A.E.R."/>
            <person name="Aleixo A."/>
            <person name="Schneider P."/>
            <person name="Miyaki C.Y."/>
            <person name="Schneider M.P."/>
            <person name="Mello C."/>
            <person name="Vasconcelos A.T.R."/>
        </authorList>
    </citation>
    <scope>NUCLEOTIDE SEQUENCE</scope>
    <source>
        <tissue evidence="1">Muscle</tissue>
    </source>
</reference>
<sequence length="159" mass="17716">MILGNQHKVHFPPLDMLQHLNVLLAVRGPELEKHSRCSLTSAKYRGMDNPFPSPAGHTVLDTGQDVFVLLGHLDIWSWAHVQLAFDQQPQDPAAGLVEPHTLGLSLSIQSFQTPLQSLPIYHQINIPTQQGVICELTDGALGPFIYIINKDVKMDSFKY</sequence>
<accession>A0ABQ9D0L9</accession>
<evidence type="ECO:0000313" key="1">
    <source>
        <dbReference type="EMBL" id="KAJ7409916.1"/>
    </source>
</evidence>
<dbReference type="EMBL" id="WHWB01034445">
    <property type="protein sequence ID" value="KAJ7409916.1"/>
    <property type="molecule type" value="Genomic_DNA"/>
</dbReference>
<comment type="caution">
    <text evidence="1">The sequence shown here is derived from an EMBL/GenBank/DDBJ whole genome shotgun (WGS) entry which is preliminary data.</text>
</comment>